<feature type="domain" description="HTH araC/xylS-type" evidence="4">
    <location>
        <begin position="249"/>
        <end position="346"/>
    </location>
</feature>
<dbReference type="Proteomes" id="UP001596270">
    <property type="component" value="Unassembled WGS sequence"/>
</dbReference>
<dbReference type="InterPro" id="IPR032687">
    <property type="entry name" value="AraC-type_N"/>
</dbReference>
<dbReference type="RefSeq" id="WP_371434700.1">
    <property type="nucleotide sequence ID" value="NZ_JBHSRS010000001.1"/>
</dbReference>
<comment type="caution">
    <text evidence="5">The sequence shown here is derived from an EMBL/GenBank/DDBJ whole genome shotgun (WGS) entry which is preliminary data.</text>
</comment>
<dbReference type="InterPro" id="IPR018060">
    <property type="entry name" value="HTH_AraC"/>
</dbReference>
<organism evidence="5 6">
    <name type="scientific">Polaromonas aquatica</name>
    <dbReference type="NCBI Taxonomy" id="332657"/>
    <lineage>
        <taxon>Bacteria</taxon>
        <taxon>Pseudomonadati</taxon>
        <taxon>Pseudomonadota</taxon>
        <taxon>Betaproteobacteria</taxon>
        <taxon>Burkholderiales</taxon>
        <taxon>Comamonadaceae</taxon>
        <taxon>Polaromonas</taxon>
    </lineage>
</organism>
<evidence type="ECO:0000256" key="2">
    <source>
        <dbReference type="ARBA" id="ARBA00023125"/>
    </source>
</evidence>
<evidence type="ECO:0000313" key="5">
    <source>
        <dbReference type="EMBL" id="MFC6279706.1"/>
    </source>
</evidence>
<dbReference type="PANTHER" id="PTHR47894:SF1">
    <property type="entry name" value="HTH-TYPE TRANSCRIPTIONAL REGULATOR VQSM"/>
    <property type="match status" value="1"/>
</dbReference>
<evidence type="ECO:0000256" key="3">
    <source>
        <dbReference type="ARBA" id="ARBA00023163"/>
    </source>
</evidence>
<dbReference type="Pfam" id="PF12625">
    <property type="entry name" value="Arabinose_bd"/>
    <property type="match status" value="1"/>
</dbReference>
<evidence type="ECO:0000313" key="6">
    <source>
        <dbReference type="Proteomes" id="UP001596270"/>
    </source>
</evidence>
<dbReference type="SUPFAM" id="SSF46689">
    <property type="entry name" value="Homeodomain-like"/>
    <property type="match status" value="1"/>
</dbReference>
<protein>
    <submittedName>
        <fullName evidence="5">AraC family transcriptional regulator</fullName>
    </submittedName>
</protein>
<gene>
    <name evidence="5" type="ORF">ACFQND_00440</name>
</gene>
<reference evidence="6" key="1">
    <citation type="journal article" date="2019" name="Int. J. Syst. Evol. Microbiol.">
        <title>The Global Catalogue of Microorganisms (GCM) 10K type strain sequencing project: providing services to taxonomists for standard genome sequencing and annotation.</title>
        <authorList>
            <consortium name="The Broad Institute Genomics Platform"/>
            <consortium name="The Broad Institute Genome Sequencing Center for Infectious Disease"/>
            <person name="Wu L."/>
            <person name="Ma J."/>
        </authorList>
    </citation>
    <scope>NUCLEOTIDE SEQUENCE [LARGE SCALE GENOMIC DNA]</scope>
    <source>
        <strain evidence="6">CCUG 39402</strain>
    </source>
</reference>
<evidence type="ECO:0000259" key="4">
    <source>
        <dbReference type="PROSITE" id="PS01124"/>
    </source>
</evidence>
<dbReference type="Gene3D" id="1.10.10.60">
    <property type="entry name" value="Homeodomain-like"/>
    <property type="match status" value="1"/>
</dbReference>
<name>A0ABW1TQ31_9BURK</name>
<keyword evidence="1" id="KW-0805">Transcription regulation</keyword>
<dbReference type="PROSITE" id="PS01124">
    <property type="entry name" value="HTH_ARAC_FAMILY_2"/>
    <property type="match status" value="1"/>
</dbReference>
<accession>A0ABW1TQ31</accession>
<dbReference type="Pfam" id="PF12833">
    <property type="entry name" value="HTH_18"/>
    <property type="match status" value="1"/>
</dbReference>
<keyword evidence="2" id="KW-0238">DNA-binding</keyword>
<keyword evidence="3" id="KW-0804">Transcription</keyword>
<proteinExistence type="predicted"/>
<evidence type="ECO:0000256" key="1">
    <source>
        <dbReference type="ARBA" id="ARBA00023015"/>
    </source>
</evidence>
<dbReference type="InterPro" id="IPR009057">
    <property type="entry name" value="Homeodomain-like_sf"/>
</dbReference>
<dbReference type="PANTHER" id="PTHR47894">
    <property type="entry name" value="HTH-TYPE TRANSCRIPTIONAL REGULATOR GADX"/>
    <property type="match status" value="1"/>
</dbReference>
<keyword evidence="6" id="KW-1185">Reference proteome</keyword>
<dbReference type="SMART" id="SM00342">
    <property type="entry name" value="HTH_ARAC"/>
    <property type="match status" value="1"/>
</dbReference>
<sequence>MPRPPAPSARKPHPDAAPAITPIAFIRAIALAYERRGLSPSNALAQAQIAPSSLLDPAARITALQMERISSAAMQELDDEALGWFSRRLPWGSYGMLARASLSAPNLGVALKRWCRHHGLIASDITLTLTTAGDTATLTITEHGDLGALREFCLVSMLRNILGVACWLIDSRILLQGAQLPFAAPPYRDIYDVLFSGPTTFDAESACIRFDARYLALPLRRDERALQQMLQRALPLTVLPYRRDRLLVQRVRQALVAHPAQTHNADALAALLHVSPRTLHRQLKEEGASLQALKDEVRRDRALDLLLRTNRPIKQVAEAAGFQNEKSFMRAFRGWTGQSPAEFRLGNHPPA</sequence>
<dbReference type="EMBL" id="JBHSRS010000001">
    <property type="protein sequence ID" value="MFC6279706.1"/>
    <property type="molecule type" value="Genomic_DNA"/>
</dbReference>